<dbReference type="PANTHER" id="PTHR33048">
    <property type="entry name" value="PTH11-LIKE INTEGRAL MEMBRANE PROTEIN (AFU_ORTHOLOGUE AFUA_5G11245)"/>
    <property type="match status" value="1"/>
</dbReference>
<proteinExistence type="inferred from homology"/>
<evidence type="ECO:0000256" key="4">
    <source>
        <dbReference type="ARBA" id="ARBA00023136"/>
    </source>
</evidence>
<dbReference type="AlphaFoldDB" id="A0A1S9RN99"/>
<accession>A0A1S9RN99</accession>
<dbReference type="GO" id="GO:0016020">
    <property type="term" value="C:membrane"/>
    <property type="evidence" value="ECO:0007669"/>
    <property type="project" value="UniProtKB-SubCell"/>
</dbReference>
<keyword evidence="3 6" id="KW-1133">Transmembrane helix</keyword>
<keyword evidence="2 6" id="KW-0812">Transmembrane</keyword>
<sequence>MLLWGVQMPVKAKTSVYILLGLGSIASTATIVRIPYLAGGAGRDLLLPNIAVIFWAIVELSISIIATSAATWRPLFAKPAIDTSASHINLPVRGGTCVPTSPRDLSFSSPHSLCYPETVSAEWVLHEGREDSMTPIDGMNLRHQQSWQSEQSEQSELS</sequence>
<evidence type="ECO:0000256" key="5">
    <source>
        <dbReference type="ARBA" id="ARBA00038359"/>
    </source>
</evidence>
<evidence type="ECO:0000256" key="2">
    <source>
        <dbReference type="ARBA" id="ARBA00022692"/>
    </source>
</evidence>
<reference evidence="9" key="1">
    <citation type="submission" date="2015-09" db="EMBL/GenBank/DDBJ databases">
        <authorList>
            <person name="Fill T.P."/>
            <person name="Baretta J.F."/>
            <person name="de Almeida L.G."/>
            <person name="Rocha M."/>
            <person name="de Souza D.H."/>
            <person name="Malavazi I."/>
            <person name="Cerdeira L.T."/>
            <person name="Hong H."/>
            <person name="Samborskyy M."/>
            <person name="de Vasconcelos A.T."/>
            <person name="Leadlay P."/>
            <person name="Rodrigues-Filho E."/>
        </authorList>
    </citation>
    <scope>NUCLEOTIDE SEQUENCE [LARGE SCALE GENOMIC DNA]</scope>
    <source>
        <strain evidence="9">LaBioMMi 136</strain>
    </source>
</reference>
<feature type="transmembrane region" description="Helical" evidence="6">
    <location>
        <begin position="16"/>
        <end position="38"/>
    </location>
</feature>
<dbReference type="EMBL" id="LJBN01000130">
    <property type="protein sequence ID" value="OOQ86997.1"/>
    <property type="molecule type" value="Genomic_DNA"/>
</dbReference>
<comment type="subcellular location">
    <subcellularLocation>
        <location evidence="1">Membrane</location>
        <topology evidence="1">Multi-pass membrane protein</topology>
    </subcellularLocation>
</comment>
<comment type="similarity">
    <text evidence="5">Belongs to the SAT4 family.</text>
</comment>
<name>A0A1S9RN99_PENBI</name>
<gene>
    <name evidence="8" type="ORF">PEBR_18915</name>
</gene>
<keyword evidence="4 6" id="KW-0472">Membrane</keyword>
<evidence type="ECO:0000256" key="6">
    <source>
        <dbReference type="SAM" id="Phobius"/>
    </source>
</evidence>
<feature type="domain" description="Rhodopsin" evidence="7">
    <location>
        <begin position="3"/>
        <end position="77"/>
    </location>
</feature>
<evidence type="ECO:0000256" key="3">
    <source>
        <dbReference type="ARBA" id="ARBA00022989"/>
    </source>
</evidence>
<organism evidence="8 9">
    <name type="scientific">Penicillium brasilianum</name>
    <dbReference type="NCBI Taxonomy" id="104259"/>
    <lineage>
        <taxon>Eukaryota</taxon>
        <taxon>Fungi</taxon>
        <taxon>Dikarya</taxon>
        <taxon>Ascomycota</taxon>
        <taxon>Pezizomycotina</taxon>
        <taxon>Eurotiomycetes</taxon>
        <taxon>Eurotiomycetidae</taxon>
        <taxon>Eurotiales</taxon>
        <taxon>Aspergillaceae</taxon>
        <taxon>Penicillium</taxon>
    </lineage>
</organism>
<dbReference type="Pfam" id="PF20684">
    <property type="entry name" value="Fung_rhodopsin"/>
    <property type="match status" value="1"/>
</dbReference>
<dbReference type="Proteomes" id="UP000190744">
    <property type="component" value="Unassembled WGS sequence"/>
</dbReference>
<evidence type="ECO:0000259" key="7">
    <source>
        <dbReference type="Pfam" id="PF20684"/>
    </source>
</evidence>
<dbReference type="InterPro" id="IPR049326">
    <property type="entry name" value="Rhodopsin_dom_fungi"/>
</dbReference>
<evidence type="ECO:0000313" key="9">
    <source>
        <dbReference type="Proteomes" id="UP000190744"/>
    </source>
</evidence>
<comment type="caution">
    <text evidence="8">The sequence shown here is derived from an EMBL/GenBank/DDBJ whole genome shotgun (WGS) entry which is preliminary data.</text>
</comment>
<protein>
    <recommendedName>
        <fullName evidence="7">Rhodopsin domain-containing protein</fullName>
    </recommendedName>
</protein>
<feature type="transmembrane region" description="Helical" evidence="6">
    <location>
        <begin position="50"/>
        <end position="72"/>
    </location>
</feature>
<dbReference type="InterPro" id="IPR052337">
    <property type="entry name" value="SAT4-like"/>
</dbReference>
<dbReference type="PANTHER" id="PTHR33048:SF96">
    <property type="entry name" value="INTEGRAL MEMBRANE PROTEIN"/>
    <property type="match status" value="1"/>
</dbReference>
<evidence type="ECO:0000313" key="8">
    <source>
        <dbReference type="EMBL" id="OOQ86997.1"/>
    </source>
</evidence>
<evidence type="ECO:0000256" key="1">
    <source>
        <dbReference type="ARBA" id="ARBA00004141"/>
    </source>
</evidence>